<organism evidence="1 2">
    <name type="scientific">Pseudovirgaria hyperparasitica</name>
    <dbReference type="NCBI Taxonomy" id="470096"/>
    <lineage>
        <taxon>Eukaryota</taxon>
        <taxon>Fungi</taxon>
        <taxon>Dikarya</taxon>
        <taxon>Ascomycota</taxon>
        <taxon>Pezizomycotina</taxon>
        <taxon>Dothideomycetes</taxon>
        <taxon>Dothideomycetes incertae sedis</taxon>
        <taxon>Acrospermales</taxon>
        <taxon>Acrospermaceae</taxon>
        <taxon>Pseudovirgaria</taxon>
    </lineage>
</organism>
<dbReference type="Proteomes" id="UP000799437">
    <property type="component" value="Unassembled WGS sequence"/>
</dbReference>
<sequence length="116" mass="13452">MPIRRSQTLIFTNARESGQGTCWKMYRGRRPHRGAGSLCDRPHLLRVLLTSHPSWRIFPLARQQARFYCLYCSLHLIYRTMAYHGSLVVVDVVGPVFFRTSMLPPSIATMLARRDM</sequence>
<dbReference type="AlphaFoldDB" id="A0A6A6WH85"/>
<gene>
    <name evidence="1" type="ORF">EJ05DRAFT_177799</name>
</gene>
<proteinExistence type="predicted"/>
<dbReference type="RefSeq" id="XP_033604030.1">
    <property type="nucleotide sequence ID" value="XM_033739563.1"/>
</dbReference>
<evidence type="ECO:0000313" key="1">
    <source>
        <dbReference type="EMBL" id="KAF2761579.1"/>
    </source>
</evidence>
<reference evidence="1" key="1">
    <citation type="journal article" date="2020" name="Stud. Mycol.">
        <title>101 Dothideomycetes genomes: a test case for predicting lifestyles and emergence of pathogens.</title>
        <authorList>
            <person name="Haridas S."/>
            <person name="Albert R."/>
            <person name="Binder M."/>
            <person name="Bloem J."/>
            <person name="Labutti K."/>
            <person name="Salamov A."/>
            <person name="Andreopoulos B."/>
            <person name="Baker S."/>
            <person name="Barry K."/>
            <person name="Bills G."/>
            <person name="Bluhm B."/>
            <person name="Cannon C."/>
            <person name="Castanera R."/>
            <person name="Culley D."/>
            <person name="Daum C."/>
            <person name="Ezra D."/>
            <person name="Gonzalez J."/>
            <person name="Henrissat B."/>
            <person name="Kuo A."/>
            <person name="Liang C."/>
            <person name="Lipzen A."/>
            <person name="Lutzoni F."/>
            <person name="Magnuson J."/>
            <person name="Mondo S."/>
            <person name="Nolan M."/>
            <person name="Ohm R."/>
            <person name="Pangilinan J."/>
            <person name="Park H.-J."/>
            <person name="Ramirez L."/>
            <person name="Alfaro M."/>
            <person name="Sun H."/>
            <person name="Tritt A."/>
            <person name="Yoshinaga Y."/>
            <person name="Zwiers L.-H."/>
            <person name="Turgeon B."/>
            <person name="Goodwin S."/>
            <person name="Spatafora J."/>
            <person name="Crous P."/>
            <person name="Grigoriev I."/>
        </authorList>
    </citation>
    <scope>NUCLEOTIDE SEQUENCE</scope>
    <source>
        <strain evidence="1">CBS 121739</strain>
    </source>
</reference>
<evidence type="ECO:0000313" key="2">
    <source>
        <dbReference type="Proteomes" id="UP000799437"/>
    </source>
</evidence>
<dbReference type="EMBL" id="ML996566">
    <property type="protein sequence ID" value="KAF2761579.1"/>
    <property type="molecule type" value="Genomic_DNA"/>
</dbReference>
<keyword evidence="2" id="KW-1185">Reference proteome</keyword>
<protein>
    <submittedName>
        <fullName evidence="1">Uncharacterized protein</fullName>
    </submittedName>
</protein>
<accession>A0A6A6WH85</accession>
<name>A0A6A6WH85_9PEZI</name>
<dbReference type="GeneID" id="54480617"/>